<dbReference type="KEGG" id="cko:CKO_00229"/>
<evidence type="ECO:0000313" key="2">
    <source>
        <dbReference type="Proteomes" id="UP000008148"/>
    </source>
</evidence>
<sequence>MSPFGDTNNLLMSAFPDTFMVDGRAKKSSLTEASLPDGGFALSGLRVCPGPIALCLSGHLRAD</sequence>
<accession>A8AD31</accession>
<proteinExistence type="predicted"/>
<dbReference type="Proteomes" id="UP000008148">
    <property type="component" value="Chromosome"/>
</dbReference>
<gene>
    <name evidence="1" type="ordered locus">CKO_00229</name>
</gene>
<name>A8AD31_CITK8</name>
<dbReference type="EMBL" id="CP000822">
    <property type="protein sequence ID" value="ABV11394.1"/>
    <property type="molecule type" value="Genomic_DNA"/>
</dbReference>
<evidence type="ECO:0000313" key="1">
    <source>
        <dbReference type="EMBL" id="ABV11394.1"/>
    </source>
</evidence>
<dbReference type="HOGENOM" id="CLU_2877678_0_0_6"/>
<reference evidence="1 2" key="1">
    <citation type="submission" date="2007-08" db="EMBL/GenBank/DDBJ databases">
        <authorList>
            <consortium name="The Citrobacter koseri Genome Sequencing Project"/>
            <person name="McClelland M."/>
            <person name="Sanderson E.K."/>
            <person name="Porwollik S."/>
            <person name="Spieth J."/>
            <person name="Clifton W.S."/>
            <person name="Latreille P."/>
            <person name="Courtney L."/>
            <person name="Wang C."/>
            <person name="Pepin K."/>
            <person name="Bhonagiri V."/>
            <person name="Nash W."/>
            <person name="Johnson M."/>
            <person name="Thiruvilangam P."/>
            <person name="Wilson R."/>
        </authorList>
    </citation>
    <scope>NUCLEOTIDE SEQUENCE [LARGE SCALE GENOMIC DNA]</scope>
    <source>
        <strain evidence="2">ATCC BAA-895 / CDC 4225-83 / SGSC4696</strain>
    </source>
</reference>
<keyword evidence="2" id="KW-1185">Reference proteome</keyword>
<organism evidence="1 2">
    <name type="scientific">Citrobacter koseri (strain ATCC BAA-895 / CDC 4225-83 / SGSC4696)</name>
    <dbReference type="NCBI Taxonomy" id="290338"/>
    <lineage>
        <taxon>Bacteria</taxon>
        <taxon>Pseudomonadati</taxon>
        <taxon>Pseudomonadota</taxon>
        <taxon>Gammaproteobacteria</taxon>
        <taxon>Enterobacterales</taxon>
        <taxon>Enterobacteriaceae</taxon>
        <taxon>Citrobacter</taxon>
    </lineage>
</organism>
<protein>
    <submittedName>
        <fullName evidence="1">Uncharacterized protein</fullName>
    </submittedName>
</protein>
<dbReference type="AlphaFoldDB" id="A8AD31"/>